<feature type="transmembrane region" description="Helical" evidence="1">
    <location>
        <begin position="60"/>
        <end position="81"/>
    </location>
</feature>
<accession>A0A858RKZ9</accession>
<feature type="transmembrane region" description="Helical" evidence="1">
    <location>
        <begin position="29"/>
        <end position="48"/>
    </location>
</feature>
<evidence type="ECO:0000256" key="1">
    <source>
        <dbReference type="SAM" id="Phobius"/>
    </source>
</evidence>
<evidence type="ECO:0000313" key="2">
    <source>
        <dbReference type="EMBL" id="QJE98006.1"/>
    </source>
</evidence>
<keyword evidence="1" id="KW-0812">Transmembrane</keyword>
<dbReference type="KEGG" id="luo:HHL09_20175"/>
<reference evidence="2 3" key="1">
    <citation type="submission" date="2020-04" db="EMBL/GenBank/DDBJ databases">
        <title>Luteolibacter sp. G-1-1-1 isolated from soil.</title>
        <authorList>
            <person name="Dahal R.H."/>
        </authorList>
    </citation>
    <scope>NUCLEOTIDE SEQUENCE [LARGE SCALE GENOMIC DNA]</scope>
    <source>
        <strain evidence="2 3">G-1-1-1</strain>
    </source>
</reference>
<gene>
    <name evidence="2" type="ORF">HHL09_20175</name>
</gene>
<evidence type="ECO:0000313" key="3">
    <source>
        <dbReference type="Proteomes" id="UP000501812"/>
    </source>
</evidence>
<organism evidence="2 3">
    <name type="scientific">Luteolibacter luteus</name>
    <dbReference type="NCBI Taxonomy" id="2728835"/>
    <lineage>
        <taxon>Bacteria</taxon>
        <taxon>Pseudomonadati</taxon>
        <taxon>Verrucomicrobiota</taxon>
        <taxon>Verrucomicrobiia</taxon>
        <taxon>Verrucomicrobiales</taxon>
        <taxon>Verrucomicrobiaceae</taxon>
        <taxon>Luteolibacter</taxon>
    </lineage>
</organism>
<protein>
    <submittedName>
        <fullName evidence="2">Uncharacterized protein</fullName>
    </submittedName>
</protein>
<proteinExistence type="predicted"/>
<keyword evidence="3" id="KW-1185">Reference proteome</keyword>
<keyword evidence="1" id="KW-1133">Transmembrane helix</keyword>
<name>A0A858RKZ9_9BACT</name>
<sequence>MNNDVENPHDLAAEISALRKDLRTCFNRALWVFAGSVVLVCLVFGSQLKIPSFMKEWMTVGGALLALAVFLYIFGITLQAIMNARLRKRHEQESFAILSGRTRPPRRQS</sequence>
<dbReference type="Proteomes" id="UP000501812">
    <property type="component" value="Chromosome"/>
</dbReference>
<dbReference type="AlphaFoldDB" id="A0A858RKZ9"/>
<dbReference type="EMBL" id="CP051774">
    <property type="protein sequence ID" value="QJE98006.1"/>
    <property type="molecule type" value="Genomic_DNA"/>
</dbReference>
<keyword evidence="1" id="KW-0472">Membrane</keyword>
<dbReference type="RefSeq" id="WP_169456432.1">
    <property type="nucleotide sequence ID" value="NZ_CP051774.1"/>
</dbReference>